<gene>
    <name evidence="1" type="primary">dppA_3</name>
    <name evidence="1" type="ORF">NCTC8256_00291</name>
</gene>
<dbReference type="Gene3D" id="3.10.105.10">
    <property type="entry name" value="Dipeptide-binding Protein, Domain 3"/>
    <property type="match status" value="1"/>
</dbReference>
<organism evidence="1 2">
    <name type="scientific">Salmonella enterica I</name>
    <dbReference type="NCBI Taxonomy" id="59201"/>
    <lineage>
        <taxon>Bacteria</taxon>
        <taxon>Pseudomonadati</taxon>
        <taxon>Pseudomonadota</taxon>
        <taxon>Gammaproteobacteria</taxon>
        <taxon>Enterobacterales</taxon>
        <taxon>Enterobacteriaceae</taxon>
        <taxon>Salmonella</taxon>
    </lineage>
</organism>
<name>A0A379VJ95_SALET</name>
<protein>
    <submittedName>
        <fullName evidence="1">Peptide ABC transporter substrate-binding protein</fullName>
    </submittedName>
</protein>
<reference evidence="1 2" key="1">
    <citation type="submission" date="2018-06" db="EMBL/GenBank/DDBJ databases">
        <authorList>
            <consortium name="Pathogen Informatics"/>
            <person name="Doyle S."/>
        </authorList>
    </citation>
    <scope>NUCLEOTIDE SEQUENCE [LARGE SCALE GENOMIC DNA]</scope>
    <source>
        <strain evidence="1 2">NCTC8256</strain>
    </source>
</reference>
<evidence type="ECO:0000313" key="2">
    <source>
        <dbReference type="Proteomes" id="UP000254346"/>
    </source>
</evidence>
<dbReference type="EMBL" id="UGXR01000001">
    <property type="protein sequence ID" value="SUH06441.1"/>
    <property type="molecule type" value="Genomic_DNA"/>
</dbReference>
<evidence type="ECO:0000313" key="1">
    <source>
        <dbReference type="EMBL" id="SUH06441.1"/>
    </source>
</evidence>
<sequence length="107" mass="12143">MPVQRPYNPNARRMAEMIQADWAKIGVQAKIVTYEWGEYLKRAKDGEQPDGDDGLDPAIMAIRITSSPRCSAAMPAQQGSNYSKWCYKPFEDLIQPARATDDHNKRN</sequence>
<dbReference type="Proteomes" id="UP000254346">
    <property type="component" value="Unassembled WGS sequence"/>
</dbReference>
<dbReference type="SUPFAM" id="SSF53850">
    <property type="entry name" value="Periplasmic binding protein-like II"/>
    <property type="match status" value="1"/>
</dbReference>
<accession>A0A379VJ95</accession>
<proteinExistence type="predicted"/>
<dbReference type="AlphaFoldDB" id="A0A379VJ95"/>